<keyword evidence="2" id="KW-0285">Flavoprotein</keyword>
<feature type="compositionally biased region" description="Acidic residues" evidence="5">
    <location>
        <begin position="895"/>
        <end position="912"/>
    </location>
</feature>
<name>A0A2N9FVY1_FAGSY</name>
<keyword evidence="3" id="KW-0274">FAD</keyword>
<feature type="domain" description="Glucose-methanol-choline oxidoreductase C-terminal" evidence="6">
    <location>
        <begin position="236"/>
        <end position="284"/>
    </location>
</feature>
<sequence length="912" mass="101972">MADFSSLLSLDYHFCPSWCCRGLPLCRDGTDLGGHGRFLGLFSLVSSSSSFSSSLAAAGAAANRFSVTEFVVDRWITRRGPLGGVEDQLSSTFSGLWLMLRWIIFFWRLEHRAKGGGKMMLQGHSFSLSFSKYFKTPSCGRLKFDNHVGWAFLSSFGLWARWMAFGPFFLVSRLPWITNAVGLWTPGGSLRCWIWSTTNQPFTVPPEAMAEATETINAIANGTIKDGVILEKVIGPLSTGHLELQNTNPNDNPSVTFNYFKEPKDLKRCVKGMSTVIDVINSYAFSKFQYSNMTVPALTKLMLRSVLGTLASEPSETSYLPLALGFSEGESAMKKRKTGDEGVKGAKEQQALAVQGIFEAGSRLIETECLLNDSLIENDRLREVENMASARILEVESKHKTAEEGLQIAERQLVEISAKLERECNRSGGFQECNIHFLKGWVSALERAEVDDNSELYALGREYQPFNLCTPENLEEVIAEGLRASEAVEDPMGPEAVEVLRHQEQVLTEEVRDVEKGVSNKEDNVNVDDKAFTAKKIEFVEMRTVEHLLKKPCFIDLGGRPRAASVLLEYEPSYKSFKKGPIVKNFGQAKVTVARPGRSQEEIIEAVPVTARKGVQDVMRSKRKRGEEEDDEDEGGQELHLTEPFKKKSPSKKGKSKSARALRKAAGQPYTKDLVLNSGNVRNGQVADAVGKALLLPEDMRVWQEKRSKHMLENLKRHSILAVQGIFEASNQLLETERRLNQSQEEIKRLKDFEKSASAKIRVAESAHKSAEAGLMNIERQVTKLKEKLDREYAISSRLRVENNSLKDVVNEARAEVQKAEARVDDTSELYDLAPRHRPFKVDAPEERDGEEIAEDSTVPKPREVMNEPELAVDPEVAEDPGHLEADDQIRMVEVQEEEDDSDGEENVDVVD</sequence>
<feature type="coiled-coil region" evidence="4">
    <location>
        <begin position="726"/>
        <end position="830"/>
    </location>
</feature>
<keyword evidence="4" id="KW-0175">Coiled coil</keyword>
<feature type="coiled-coil region" evidence="4">
    <location>
        <begin position="392"/>
        <end position="426"/>
    </location>
</feature>
<dbReference type="Pfam" id="PF05199">
    <property type="entry name" value="GMC_oxred_C"/>
    <property type="match status" value="1"/>
</dbReference>
<feature type="region of interest" description="Disordered" evidence="5">
    <location>
        <begin position="838"/>
        <end position="869"/>
    </location>
</feature>
<dbReference type="Gene3D" id="3.30.410.40">
    <property type="match status" value="1"/>
</dbReference>
<accession>A0A2N9FVY1</accession>
<reference evidence="7" key="1">
    <citation type="submission" date="2018-02" db="EMBL/GenBank/DDBJ databases">
        <authorList>
            <person name="Cohen D.B."/>
            <person name="Kent A.D."/>
        </authorList>
    </citation>
    <scope>NUCLEOTIDE SEQUENCE</scope>
</reference>
<organism evidence="7">
    <name type="scientific">Fagus sylvatica</name>
    <name type="common">Beechnut</name>
    <dbReference type="NCBI Taxonomy" id="28930"/>
    <lineage>
        <taxon>Eukaryota</taxon>
        <taxon>Viridiplantae</taxon>
        <taxon>Streptophyta</taxon>
        <taxon>Embryophyta</taxon>
        <taxon>Tracheophyta</taxon>
        <taxon>Spermatophyta</taxon>
        <taxon>Magnoliopsida</taxon>
        <taxon>eudicotyledons</taxon>
        <taxon>Gunneridae</taxon>
        <taxon>Pentapetalae</taxon>
        <taxon>rosids</taxon>
        <taxon>fabids</taxon>
        <taxon>Fagales</taxon>
        <taxon>Fagaceae</taxon>
        <taxon>Fagus</taxon>
    </lineage>
</organism>
<gene>
    <name evidence="7" type="ORF">FSB_LOCUS18836</name>
</gene>
<dbReference type="PANTHER" id="PTHR45968">
    <property type="entry name" value="OSJNBA0019K04.7 PROTEIN"/>
    <property type="match status" value="1"/>
</dbReference>
<comment type="cofactor">
    <cofactor evidence="1">
        <name>FAD</name>
        <dbReference type="ChEBI" id="CHEBI:57692"/>
    </cofactor>
</comment>
<evidence type="ECO:0000256" key="3">
    <source>
        <dbReference type="ARBA" id="ARBA00022827"/>
    </source>
</evidence>
<dbReference type="AlphaFoldDB" id="A0A2N9FVY1"/>
<evidence type="ECO:0000256" key="1">
    <source>
        <dbReference type="ARBA" id="ARBA00001974"/>
    </source>
</evidence>
<evidence type="ECO:0000313" key="7">
    <source>
        <dbReference type="EMBL" id="SPC90954.1"/>
    </source>
</evidence>
<feature type="region of interest" description="Disordered" evidence="5">
    <location>
        <begin position="616"/>
        <end position="666"/>
    </location>
</feature>
<protein>
    <recommendedName>
        <fullName evidence="6">Glucose-methanol-choline oxidoreductase C-terminal domain-containing protein</fullName>
    </recommendedName>
</protein>
<dbReference type="InterPro" id="IPR007867">
    <property type="entry name" value="GMC_OxRtase_C"/>
</dbReference>
<dbReference type="EMBL" id="OIVN01001191">
    <property type="protein sequence ID" value="SPC90954.1"/>
    <property type="molecule type" value="Genomic_DNA"/>
</dbReference>
<feature type="compositionally biased region" description="Basic residues" evidence="5">
    <location>
        <begin position="647"/>
        <end position="663"/>
    </location>
</feature>
<dbReference type="PANTHER" id="PTHR45968:SF31">
    <property type="entry name" value="GLUCOSE-METHANOL-CHOLINE (GMC) OXIDOREDUCTASE FAMILY PROTEIN"/>
    <property type="match status" value="1"/>
</dbReference>
<dbReference type="SUPFAM" id="SSF54373">
    <property type="entry name" value="FAD-linked reductases, C-terminal domain"/>
    <property type="match status" value="1"/>
</dbReference>
<dbReference type="InterPro" id="IPR051871">
    <property type="entry name" value="GMC_Oxidoreductase-Related"/>
</dbReference>
<evidence type="ECO:0000256" key="5">
    <source>
        <dbReference type="SAM" id="MobiDB-lite"/>
    </source>
</evidence>
<evidence type="ECO:0000256" key="4">
    <source>
        <dbReference type="SAM" id="Coils"/>
    </source>
</evidence>
<evidence type="ECO:0000256" key="2">
    <source>
        <dbReference type="ARBA" id="ARBA00022630"/>
    </source>
</evidence>
<proteinExistence type="predicted"/>
<evidence type="ECO:0000259" key="6">
    <source>
        <dbReference type="Pfam" id="PF05199"/>
    </source>
</evidence>
<feature type="region of interest" description="Disordered" evidence="5">
    <location>
        <begin position="893"/>
        <end position="912"/>
    </location>
</feature>
<dbReference type="GO" id="GO:0016614">
    <property type="term" value="F:oxidoreductase activity, acting on CH-OH group of donors"/>
    <property type="evidence" value="ECO:0007669"/>
    <property type="project" value="InterPro"/>
</dbReference>